<name>A0A3M2HV13_9GAMM</name>
<feature type="signal peptide" evidence="1">
    <location>
        <begin position="1"/>
        <end position="21"/>
    </location>
</feature>
<feature type="domain" description="Peptidase M1 membrane alanine aminopeptidase" evidence="2">
    <location>
        <begin position="342"/>
        <end position="547"/>
    </location>
</feature>
<proteinExistence type="predicted"/>
<keyword evidence="4" id="KW-1185">Reference proteome</keyword>
<gene>
    <name evidence="3" type="ORF">EBB59_04865</name>
</gene>
<dbReference type="RefSeq" id="WP_122101024.1">
    <property type="nucleotide sequence ID" value="NZ_RFLY01000005.1"/>
</dbReference>
<dbReference type="GO" id="GO:0008270">
    <property type="term" value="F:zinc ion binding"/>
    <property type="evidence" value="ECO:0007669"/>
    <property type="project" value="InterPro"/>
</dbReference>
<evidence type="ECO:0000259" key="2">
    <source>
        <dbReference type="Pfam" id="PF01433"/>
    </source>
</evidence>
<evidence type="ECO:0000256" key="1">
    <source>
        <dbReference type="SAM" id="SignalP"/>
    </source>
</evidence>
<dbReference type="GO" id="GO:0008237">
    <property type="term" value="F:metallopeptidase activity"/>
    <property type="evidence" value="ECO:0007669"/>
    <property type="project" value="InterPro"/>
</dbReference>
<comment type="caution">
    <text evidence="3">The sequence shown here is derived from an EMBL/GenBank/DDBJ whole genome shotgun (WGS) entry which is preliminary data.</text>
</comment>
<organism evidence="3 4">
    <name type="scientific">Solilutibacter pythonis</name>
    <dbReference type="NCBI Taxonomy" id="2483112"/>
    <lineage>
        <taxon>Bacteria</taxon>
        <taxon>Pseudomonadati</taxon>
        <taxon>Pseudomonadota</taxon>
        <taxon>Gammaproteobacteria</taxon>
        <taxon>Lysobacterales</taxon>
        <taxon>Lysobacteraceae</taxon>
        <taxon>Solilutibacter</taxon>
    </lineage>
</organism>
<keyword evidence="1" id="KW-0732">Signal</keyword>
<dbReference type="OrthoDB" id="9814383at2"/>
<dbReference type="Pfam" id="PF01433">
    <property type="entry name" value="Peptidase_M1"/>
    <property type="match status" value="1"/>
</dbReference>
<accession>A0A3M2HV13</accession>
<reference evidence="3 4" key="1">
    <citation type="submission" date="2018-10" db="EMBL/GenBank/DDBJ databases">
        <title>Proposal of Lysobacter pythonis sp. nov. isolated from royal pythons (Python regius).</title>
        <authorList>
            <person name="Hans-Juergen B."/>
            <person name="Huptas C."/>
            <person name="Sandra B."/>
            <person name="Igor L."/>
            <person name="Joachim S."/>
            <person name="Siegfried S."/>
            <person name="Mareike W."/>
            <person name="Peter K."/>
        </authorList>
    </citation>
    <scope>NUCLEOTIDE SEQUENCE [LARGE SCALE GENOMIC DNA]</scope>
    <source>
        <strain evidence="3 4">4284/11</strain>
    </source>
</reference>
<feature type="chain" id="PRO_5017921434" evidence="1">
    <location>
        <begin position="22"/>
        <end position="725"/>
    </location>
</feature>
<dbReference type="EMBL" id="RFLY01000005">
    <property type="protein sequence ID" value="RMH93576.1"/>
    <property type="molecule type" value="Genomic_DNA"/>
</dbReference>
<sequence length="725" mass="80394">MPIRALARLALLATLATPLQARTPTAASTRCADIPFAAADAGAVAVPSAPDAWGGPRGGDTPTLSNRVANYRIHATLDPLRHTIEGRQQLTWKNRGAQPVCSVYLHLYLNAFESGGSTFMTERRTRGFGFRSDAKIKDGDWGYTRLKRVAQGGRAVKWAFVQPDGGPKTDKTVVRLDLPAPVAPGAITTLDIDFFNQLPRVVARTGHFGSFHLVAQWFPKIGVLELAGERGATAPRWNVHEFHLHSEFYADFGRYDVSITVPSDYTVGATGELTGTPVKKDGQTTYRYVQGDVHDFAWTADNRTAKPLEATWTRPGGEPVKVRVLFPPEYADNAPVVLKAALDSLTYFSDTLGCYPYRTVTAVIPPHNAAEAGGMEYPTFFTADNTLDYTPGGIEQYSLEFVTVHEFGHGYFQGILASNEFEEPMLDEGVNQYWNSRMLADRRQPVNLLPGWLARWTPPPRIAPFDLDRLLAQLASPLDPLGANSWERRSSASYGTVYSRTSTMMAGIERQVGREAMARAMKHYYQRWKFRHPSIADLREALIEGTGQREVIERTFAQTVYGAEKVDDRIDAFSSTEELPVPGHAGEHGKPVSAKTRGRAIANARQAWAKAHPDARPGVGGPYPYRTTVVVKRAGADVPQTLVVSFADGSRETVRFAGQRHWFRWSWVKPAKAVKAELDPDRLHPLDRSRTDNARALEPNHEAGRHYGRRMLAWMQLALAWMMGA</sequence>
<protein>
    <submittedName>
        <fullName evidence="3">M1 family peptidase</fullName>
    </submittedName>
</protein>
<dbReference type="InterPro" id="IPR014782">
    <property type="entry name" value="Peptidase_M1_dom"/>
</dbReference>
<dbReference type="SUPFAM" id="SSF55486">
    <property type="entry name" value="Metalloproteases ('zincins'), catalytic domain"/>
    <property type="match status" value="1"/>
</dbReference>
<dbReference type="CDD" id="cd09604">
    <property type="entry name" value="M1_APN_like"/>
    <property type="match status" value="1"/>
</dbReference>
<dbReference type="AlphaFoldDB" id="A0A3M2HV13"/>
<dbReference type="Proteomes" id="UP000275012">
    <property type="component" value="Unassembled WGS sequence"/>
</dbReference>
<evidence type="ECO:0000313" key="4">
    <source>
        <dbReference type="Proteomes" id="UP000275012"/>
    </source>
</evidence>
<dbReference type="InterPro" id="IPR027268">
    <property type="entry name" value="Peptidase_M4/M1_CTD_sf"/>
</dbReference>
<evidence type="ECO:0000313" key="3">
    <source>
        <dbReference type="EMBL" id="RMH93576.1"/>
    </source>
</evidence>
<dbReference type="Gene3D" id="1.10.390.10">
    <property type="entry name" value="Neutral Protease Domain 2"/>
    <property type="match status" value="1"/>
</dbReference>